<protein>
    <submittedName>
        <fullName evidence="6">Subtilase family protein</fullName>
    </submittedName>
</protein>
<dbReference type="Gene3D" id="3.40.50.200">
    <property type="entry name" value="Peptidase S8/S53 domain"/>
    <property type="match status" value="1"/>
</dbReference>
<dbReference type="InterPro" id="IPR015500">
    <property type="entry name" value="Peptidase_S8_subtilisin-rel"/>
</dbReference>
<dbReference type="AlphaFoldDB" id="A0A1M6GU02"/>
<dbReference type="GO" id="GO:0004252">
    <property type="term" value="F:serine-type endopeptidase activity"/>
    <property type="evidence" value="ECO:0007669"/>
    <property type="project" value="InterPro"/>
</dbReference>
<proteinExistence type="inferred from homology"/>
<evidence type="ECO:0000259" key="5">
    <source>
        <dbReference type="Pfam" id="PF00082"/>
    </source>
</evidence>
<name>A0A1M6GU02_9CLOT</name>
<dbReference type="InterPro" id="IPR000209">
    <property type="entry name" value="Peptidase_S8/S53_dom"/>
</dbReference>
<dbReference type="OrthoDB" id="2744137at2"/>
<dbReference type="InterPro" id="IPR036852">
    <property type="entry name" value="Peptidase_S8/S53_dom_sf"/>
</dbReference>
<keyword evidence="4" id="KW-0720">Serine protease</keyword>
<dbReference type="InterPro" id="IPR050131">
    <property type="entry name" value="Peptidase_S8_subtilisin-like"/>
</dbReference>
<accession>A0A1M6GU02</accession>
<dbReference type="Gene3D" id="2.60.120.1290">
    <property type="match status" value="1"/>
</dbReference>
<keyword evidence="7" id="KW-1185">Reference proteome</keyword>
<dbReference type="PIRSF" id="PIRSF037894">
    <property type="entry name" value="Subtilisin_rel_CspABC"/>
    <property type="match status" value="1"/>
</dbReference>
<dbReference type="Proteomes" id="UP000184310">
    <property type="component" value="Unassembled WGS sequence"/>
</dbReference>
<dbReference type="CDD" id="cd07478">
    <property type="entry name" value="Peptidases_S8_CspA-like"/>
    <property type="match status" value="1"/>
</dbReference>
<dbReference type="SUPFAM" id="SSF52743">
    <property type="entry name" value="Subtilisin-like"/>
    <property type="match status" value="1"/>
</dbReference>
<dbReference type="GO" id="GO:0006508">
    <property type="term" value="P:proteolysis"/>
    <property type="evidence" value="ECO:0007669"/>
    <property type="project" value="UniProtKB-KW"/>
</dbReference>
<evidence type="ECO:0000313" key="6">
    <source>
        <dbReference type="EMBL" id="SHJ13407.1"/>
    </source>
</evidence>
<dbReference type="EMBL" id="FQZB01000006">
    <property type="protein sequence ID" value="SHJ13407.1"/>
    <property type="molecule type" value="Genomic_DNA"/>
</dbReference>
<dbReference type="RefSeq" id="WP_072985948.1">
    <property type="nucleotide sequence ID" value="NZ_FQZB01000006.1"/>
</dbReference>
<feature type="domain" description="Peptidase S8/S53" evidence="5">
    <location>
        <begin position="428"/>
        <end position="526"/>
    </location>
</feature>
<evidence type="ECO:0000256" key="2">
    <source>
        <dbReference type="ARBA" id="ARBA00022670"/>
    </source>
</evidence>
<dbReference type="InterPro" id="IPR017310">
    <property type="entry name" value="Pept_S8A_subtilisin_clostridia"/>
</dbReference>
<gene>
    <name evidence="6" type="ORF">SAMN02745163_01386</name>
</gene>
<dbReference type="PRINTS" id="PR00723">
    <property type="entry name" value="SUBTILISIN"/>
</dbReference>
<feature type="domain" description="Peptidase S8/S53" evidence="5">
    <location>
        <begin position="89"/>
        <end position="206"/>
    </location>
</feature>
<reference evidence="6 7" key="1">
    <citation type="submission" date="2016-11" db="EMBL/GenBank/DDBJ databases">
        <authorList>
            <person name="Jaros S."/>
            <person name="Januszkiewicz K."/>
            <person name="Wedrychowicz H."/>
        </authorList>
    </citation>
    <scope>NUCLEOTIDE SEQUENCE [LARGE SCALE GENOMIC DNA]</scope>
    <source>
        <strain evidence="6 7">DSM 21758</strain>
    </source>
</reference>
<organism evidence="6 7">
    <name type="scientific">Clostridium cavendishii DSM 21758</name>
    <dbReference type="NCBI Taxonomy" id="1121302"/>
    <lineage>
        <taxon>Bacteria</taxon>
        <taxon>Bacillati</taxon>
        <taxon>Bacillota</taxon>
        <taxon>Clostridia</taxon>
        <taxon>Eubacteriales</taxon>
        <taxon>Clostridiaceae</taxon>
        <taxon>Clostridium</taxon>
    </lineage>
</organism>
<keyword evidence="3" id="KW-0378">Hydrolase</keyword>
<dbReference type="PANTHER" id="PTHR43806:SF11">
    <property type="entry name" value="CEREVISIN-RELATED"/>
    <property type="match status" value="1"/>
</dbReference>
<evidence type="ECO:0000256" key="4">
    <source>
        <dbReference type="ARBA" id="ARBA00022825"/>
    </source>
</evidence>
<dbReference type="Pfam" id="PF00082">
    <property type="entry name" value="Peptidase_S8"/>
    <property type="match status" value="2"/>
</dbReference>
<dbReference type="PANTHER" id="PTHR43806">
    <property type="entry name" value="PEPTIDASE S8"/>
    <property type="match status" value="1"/>
</dbReference>
<comment type="similarity">
    <text evidence="1">Belongs to the peptidase S8 family.</text>
</comment>
<evidence type="ECO:0000256" key="1">
    <source>
        <dbReference type="ARBA" id="ARBA00011073"/>
    </source>
</evidence>
<keyword evidence="2" id="KW-0645">Protease</keyword>
<evidence type="ECO:0000256" key="3">
    <source>
        <dbReference type="ARBA" id="ARBA00022801"/>
    </source>
</evidence>
<sequence length="580" mass="64002">MLDVVYTIVDYKGDIVSEVKKIPNARVAIIDKNHAILAVLGDRDEVTDKLFDVIVYVNPNSLYTLCDISPIDASGASIFHNSFYLPLDGSGVIVGIIDVGIDYLNEEFINEDGTSKIISIWDQNIVSNKKPAGQFVGTEYTREEINAAIKAKSEGKNPYDIVPSRDQIGHGTSMASIIGARGVNPELTGVAPRCDLAMVKLGPSPEALRNSYGVYGDVPTYSNTVIFLAIKYLYDLSVRVKKPIVILIPLSGNEGGHDGLTVNERYIDEISKFKGITVVVPTGNQGNTDIHVSGRILKKGDTKNIELKISKDQKNINFQIWVNKPDKFSLSIISPSGEIIERIPPSLNKVNPIKFLYEETVINIKYDIPEVLNGDEKITIDARNIKEGIWIFKLIGELVVTGEYNAYLLQRELLAPDTKFLNPDPYRTLTIPSTSSYAISVGFYNQNNNSVVPESGKGYTRDNKVKPDLVAGGINAVTASIYSKSRVISGSSVAAAVVAGCTALLFQWGIVNGNDTALYATKVKTYLISGTIKLEETEYPNPNWGYGFINMKQLFDNIRFIFEESREEFFIGELFIRLPV</sequence>
<dbReference type="InterPro" id="IPR034045">
    <property type="entry name" value="Pep_S8_CspA-like"/>
</dbReference>
<dbReference type="STRING" id="1121302.SAMN02745163_01386"/>
<evidence type="ECO:0000313" key="7">
    <source>
        <dbReference type="Proteomes" id="UP000184310"/>
    </source>
</evidence>